<reference evidence="2" key="1">
    <citation type="submission" date="2017-02" db="UniProtKB">
        <authorList>
            <consortium name="WormBaseParasite"/>
        </authorList>
    </citation>
    <scope>IDENTIFICATION</scope>
</reference>
<keyword evidence="1" id="KW-1185">Reference proteome</keyword>
<dbReference type="AlphaFoldDB" id="A0A0M3IXA9"/>
<sequence length="92" mass="10260">MSLCCSSFVLLQGSCFGKTIVALLRPTKLLRSLSSRSRYSPPHSGKRRLFYCHYASSLAESIAPSSIMTRITFPLIPVRLITLVPVKILGYR</sequence>
<evidence type="ECO:0000313" key="1">
    <source>
        <dbReference type="Proteomes" id="UP000036681"/>
    </source>
</evidence>
<protein>
    <submittedName>
        <fullName evidence="2">Secreted protein</fullName>
    </submittedName>
</protein>
<name>A0A0M3IXA9_ASCLU</name>
<organism evidence="1 2">
    <name type="scientific">Ascaris lumbricoides</name>
    <name type="common">Giant roundworm</name>
    <dbReference type="NCBI Taxonomy" id="6252"/>
    <lineage>
        <taxon>Eukaryota</taxon>
        <taxon>Metazoa</taxon>
        <taxon>Ecdysozoa</taxon>
        <taxon>Nematoda</taxon>
        <taxon>Chromadorea</taxon>
        <taxon>Rhabditida</taxon>
        <taxon>Spirurina</taxon>
        <taxon>Ascaridomorpha</taxon>
        <taxon>Ascaridoidea</taxon>
        <taxon>Ascarididae</taxon>
        <taxon>Ascaris</taxon>
    </lineage>
</organism>
<accession>A0A0M3IXA9</accession>
<dbReference type="WBParaSite" id="ALUE_0002338701-mRNA-1">
    <property type="protein sequence ID" value="ALUE_0002338701-mRNA-1"/>
    <property type="gene ID" value="ALUE_0002338701"/>
</dbReference>
<evidence type="ECO:0000313" key="2">
    <source>
        <dbReference type="WBParaSite" id="ALUE_0002338701-mRNA-1"/>
    </source>
</evidence>
<dbReference type="Proteomes" id="UP000036681">
    <property type="component" value="Unplaced"/>
</dbReference>
<proteinExistence type="predicted"/>